<keyword evidence="2 4" id="KW-0472">Membrane</keyword>
<dbReference type="SUPFAM" id="SSF48452">
    <property type="entry name" value="TPR-like"/>
    <property type="match status" value="1"/>
</dbReference>
<dbReference type="InterPro" id="IPR050330">
    <property type="entry name" value="Bact_OuterMem_StrucFunc"/>
</dbReference>
<dbReference type="InterPro" id="IPR011990">
    <property type="entry name" value="TPR-like_helical_dom_sf"/>
</dbReference>
<reference evidence="8 9" key="1">
    <citation type="submission" date="2019-09" db="EMBL/GenBank/DDBJ databases">
        <title>Chitinophaga ginsengihumi sp. nov., isolated from soil of ginseng rhizosphere.</title>
        <authorList>
            <person name="Lee J."/>
        </authorList>
    </citation>
    <scope>NUCLEOTIDE SEQUENCE [LARGE SCALE GENOMIC DNA]</scope>
    <source>
        <strain evidence="8 9">BN140078</strain>
    </source>
</reference>
<dbReference type="CDD" id="cd07185">
    <property type="entry name" value="OmpA_C-like"/>
    <property type="match status" value="1"/>
</dbReference>
<dbReference type="Gene3D" id="1.25.40.10">
    <property type="entry name" value="Tetratricopeptide repeat domain"/>
    <property type="match status" value="1"/>
</dbReference>
<dbReference type="SUPFAM" id="SSF103088">
    <property type="entry name" value="OmpA-like"/>
    <property type="match status" value="1"/>
</dbReference>
<evidence type="ECO:0000256" key="6">
    <source>
        <dbReference type="SAM" id="SignalP"/>
    </source>
</evidence>
<evidence type="ECO:0000256" key="3">
    <source>
        <dbReference type="ARBA" id="ARBA00023237"/>
    </source>
</evidence>
<comment type="caution">
    <text evidence="8">The sequence shown here is derived from an EMBL/GenBank/DDBJ whole genome shotgun (WGS) entry which is preliminary data.</text>
</comment>
<dbReference type="InterPro" id="IPR036737">
    <property type="entry name" value="OmpA-like_sf"/>
</dbReference>
<dbReference type="PANTHER" id="PTHR30329:SF21">
    <property type="entry name" value="LIPOPROTEIN YIAD-RELATED"/>
    <property type="match status" value="1"/>
</dbReference>
<dbReference type="RefSeq" id="WP_149836182.1">
    <property type="nucleotide sequence ID" value="NZ_VUOC01000001.1"/>
</dbReference>
<dbReference type="Pfam" id="PF07676">
    <property type="entry name" value="PD40"/>
    <property type="match status" value="1"/>
</dbReference>
<name>A0A5B2W2Q8_9BACT</name>
<dbReference type="InterPro" id="IPR008969">
    <property type="entry name" value="CarboxyPept-like_regulatory"/>
</dbReference>
<dbReference type="SUPFAM" id="SSF82171">
    <property type="entry name" value="DPP6 N-terminal domain-like"/>
    <property type="match status" value="1"/>
</dbReference>
<evidence type="ECO:0000259" key="7">
    <source>
        <dbReference type="PROSITE" id="PS51123"/>
    </source>
</evidence>
<proteinExistence type="predicted"/>
<evidence type="ECO:0000313" key="8">
    <source>
        <dbReference type="EMBL" id="KAA2244786.1"/>
    </source>
</evidence>
<keyword evidence="6" id="KW-0732">Signal</keyword>
<dbReference type="InterPro" id="IPR006665">
    <property type="entry name" value="OmpA-like"/>
</dbReference>
<accession>A0A5B2W2Q8</accession>
<feature type="region of interest" description="Disordered" evidence="5">
    <location>
        <begin position="210"/>
        <end position="230"/>
    </location>
</feature>
<feature type="chain" id="PRO_5023069074" evidence="6">
    <location>
        <begin position="23"/>
        <end position="676"/>
    </location>
</feature>
<evidence type="ECO:0000256" key="4">
    <source>
        <dbReference type="PROSITE-ProRule" id="PRU00473"/>
    </source>
</evidence>
<dbReference type="InterPro" id="IPR011659">
    <property type="entry name" value="WD40"/>
</dbReference>
<dbReference type="GO" id="GO:0009279">
    <property type="term" value="C:cell outer membrane"/>
    <property type="evidence" value="ECO:0007669"/>
    <property type="project" value="UniProtKB-SubCell"/>
</dbReference>
<evidence type="ECO:0000256" key="5">
    <source>
        <dbReference type="SAM" id="MobiDB-lite"/>
    </source>
</evidence>
<evidence type="ECO:0000313" key="9">
    <source>
        <dbReference type="Proteomes" id="UP000324611"/>
    </source>
</evidence>
<organism evidence="8 9">
    <name type="scientific">Chitinophaga agrisoli</name>
    <dbReference type="NCBI Taxonomy" id="2607653"/>
    <lineage>
        <taxon>Bacteria</taxon>
        <taxon>Pseudomonadati</taxon>
        <taxon>Bacteroidota</taxon>
        <taxon>Chitinophagia</taxon>
        <taxon>Chitinophagales</taxon>
        <taxon>Chitinophagaceae</taxon>
        <taxon>Chitinophaga</taxon>
    </lineage>
</organism>
<dbReference type="Gene3D" id="2.60.40.1120">
    <property type="entry name" value="Carboxypeptidase-like, regulatory domain"/>
    <property type="match status" value="1"/>
</dbReference>
<dbReference type="Pfam" id="PF00691">
    <property type="entry name" value="OmpA"/>
    <property type="match status" value="1"/>
</dbReference>
<dbReference type="SUPFAM" id="SSF49464">
    <property type="entry name" value="Carboxypeptidase regulatory domain-like"/>
    <property type="match status" value="1"/>
</dbReference>
<feature type="domain" description="OmpA-like" evidence="7">
    <location>
        <begin position="551"/>
        <end position="672"/>
    </location>
</feature>
<feature type="signal peptide" evidence="6">
    <location>
        <begin position="1"/>
        <end position="22"/>
    </location>
</feature>
<dbReference type="Gene3D" id="3.30.1330.60">
    <property type="entry name" value="OmpA-like domain"/>
    <property type="match status" value="1"/>
</dbReference>
<dbReference type="Proteomes" id="UP000324611">
    <property type="component" value="Unassembled WGS sequence"/>
</dbReference>
<evidence type="ECO:0000256" key="1">
    <source>
        <dbReference type="ARBA" id="ARBA00004442"/>
    </source>
</evidence>
<comment type="subcellular location">
    <subcellularLocation>
        <location evidence="1">Cell outer membrane</location>
    </subcellularLocation>
</comment>
<keyword evidence="9" id="KW-1185">Reference proteome</keyword>
<sequence length="676" mass="75136">MKQFIRCWLMITLAGSFHTAHAQYVYDFRRTADVYYNAKDYYSAAQYYSKALGTFRVKPQDILPYAVNTGGGSATTEKSSKIKDYETVVYRLAESYRQYRDFGNAEVYYGQVAAFNNPTFPLARFWYGVSLRANGKYQEALDQLKQFQSDYTKADEISTRVALEIACCEFALSEAKRNARYSINKIGGNVNSGGANYAPVVMGGNTLLFTSSRPETPPGANEKDKEKKENPYVNDLFVAKGQGFTFDNSEKVSIPAIKGMDQGAAAVSPDGNTMYLTRWNTENGQKHAGIYMSIRQGGGWSEPKTVGTNVNVDGFSSMQPFVTADNKYLFFSSNRPGGMGKYDIWYSPLQNGMPGAAKNMGTGINSRDEEEAPYYDAQHGVLIFSSDGRVGLGGLDFFSSEGSIGNWSPPKNMGVPLNSSKDDIYYTPVDKENPLRGGYISSDRESVCCLELFSIKKNAKSASGQILDCDGNMPLTGATVTLLDTVQQKVLQQVTVNETGHYSFDVEMQQNYKVMAEKENYFSKAIYFNTDELTSLDSLMNPSICLKRFEVGKPIILKDIYYDYNKAVLRPQSLIVLDTVVAIMQDNPNIIIEMGSHTDSKGTDSYNIKLSQDRAQSCVDYLASKGIPTSRMVAKGYGEARPIAPNTLPNGKDNPDGRQLNRRTEFKVLRIQPQLQ</sequence>
<reference evidence="8 9" key="2">
    <citation type="submission" date="2019-09" db="EMBL/GenBank/DDBJ databases">
        <authorList>
            <person name="Jin C."/>
        </authorList>
    </citation>
    <scope>NUCLEOTIDE SEQUENCE [LARGE SCALE GENOMIC DNA]</scope>
    <source>
        <strain evidence="8 9">BN140078</strain>
    </source>
</reference>
<dbReference type="AlphaFoldDB" id="A0A5B2W2Q8"/>
<gene>
    <name evidence="8" type="ORF">F0L74_02080</name>
</gene>
<dbReference type="InterPro" id="IPR006664">
    <property type="entry name" value="OMP_bac"/>
</dbReference>
<keyword evidence="3" id="KW-0998">Cell outer membrane</keyword>
<evidence type="ECO:0000256" key="2">
    <source>
        <dbReference type="ARBA" id="ARBA00023136"/>
    </source>
</evidence>
<protein>
    <submittedName>
        <fullName evidence="8">OmpA family protein</fullName>
    </submittedName>
</protein>
<dbReference type="PANTHER" id="PTHR30329">
    <property type="entry name" value="STATOR ELEMENT OF FLAGELLAR MOTOR COMPLEX"/>
    <property type="match status" value="1"/>
</dbReference>
<feature type="region of interest" description="Disordered" evidence="5">
    <location>
        <begin position="640"/>
        <end position="662"/>
    </location>
</feature>
<feature type="compositionally biased region" description="Basic and acidic residues" evidence="5">
    <location>
        <begin position="221"/>
        <end position="230"/>
    </location>
</feature>
<dbReference type="PRINTS" id="PR01021">
    <property type="entry name" value="OMPADOMAIN"/>
</dbReference>
<dbReference type="EMBL" id="VUOC01000001">
    <property type="protein sequence ID" value="KAA2244786.1"/>
    <property type="molecule type" value="Genomic_DNA"/>
</dbReference>
<dbReference type="PROSITE" id="PS51123">
    <property type="entry name" value="OMPA_2"/>
    <property type="match status" value="1"/>
</dbReference>